<dbReference type="PROSITE" id="PS00893">
    <property type="entry name" value="NUDIX_BOX"/>
    <property type="match status" value="1"/>
</dbReference>
<dbReference type="PROSITE" id="PS51462">
    <property type="entry name" value="NUDIX"/>
    <property type="match status" value="1"/>
</dbReference>
<evidence type="ECO:0000256" key="1">
    <source>
        <dbReference type="ARBA" id="ARBA00022801"/>
    </source>
</evidence>
<dbReference type="PANTHER" id="PTHR43736">
    <property type="entry name" value="ADP-RIBOSE PYROPHOSPHATASE"/>
    <property type="match status" value="1"/>
</dbReference>
<dbReference type="EMBL" id="JAGUCO010000001">
    <property type="protein sequence ID" value="MBS2096878.1"/>
    <property type="molecule type" value="Genomic_DNA"/>
</dbReference>
<dbReference type="InterPro" id="IPR015797">
    <property type="entry name" value="NUDIX_hydrolase-like_dom_sf"/>
</dbReference>
<dbReference type="PANTHER" id="PTHR43736:SF1">
    <property type="entry name" value="DIHYDRONEOPTERIN TRIPHOSPHATE DIPHOSPHATASE"/>
    <property type="match status" value="1"/>
</dbReference>
<dbReference type="SUPFAM" id="SSF55811">
    <property type="entry name" value="Nudix"/>
    <property type="match status" value="1"/>
</dbReference>
<dbReference type="InterPro" id="IPR020084">
    <property type="entry name" value="NUDIX_hydrolase_CS"/>
</dbReference>
<evidence type="ECO:0000259" key="2">
    <source>
        <dbReference type="PROSITE" id="PS51462"/>
    </source>
</evidence>
<dbReference type="Pfam" id="PF00293">
    <property type="entry name" value="NUDIX"/>
    <property type="match status" value="1"/>
</dbReference>
<keyword evidence="1" id="KW-0378">Hydrolase</keyword>
<keyword evidence="4" id="KW-1185">Reference proteome</keyword>
<sequence length="204" mass="23558">MYKVFFKDRILFLTDSLEQDLISNDFDALHKFTSHHELKLFIESFEDNTDLQKAFLYGRPKDQLLTELKKCYKFIVAAGGLVSNANDDLLVIHRLGVYDLPKGKAELDESIEETALREVTEECGITPLQLEYKLCSTFHTYQQKGINYLKETVWYMMKFNAITEPVPQTEENIVSAQWLAVTKLDDIKQNTYPSILEVLQSAGF</sequence>
<feature type="domain" description="Nudix hydrolase" evidence="2">
    <location>
        <begin position="73"/>
        <end position="203"/>
    </location>
</feature>
<evidence type="ECO:0000313" key="4">
    <source>
        <dbReference type="Proteomes" id="UP000708576"/>
    </source>
</evidence>
<dbReference type="Proteomes" id="UP000708576">
    <property type="component" value="Unassembled WGS sequence"/>
</dbReference>
<dbReference type="InterPro" id="IPR000086">
    <property type="entry name" value="NUDIX_hydrolase_dom"/>
</dbReference>
<gene>
    <name evidence="3" type="ORF">KEM10_01230</name>
</gene>
<organism evidence="3 4">
    <name type="scientific">Carboxylicivirga linearis</name>
    <dbReference type="NCBI Taxonomy" id="1628157"/>
    <lineage>
        <taxon>Bacteria</taxon>
        <taxon>Pseudomonadati</taxon>
        <taxon>Bacteroidota</taxon>
        <taxon>Bacteroidia</taxon>
        <taxon>Marinilabiliales</taxon>
        <taxon>Marinilabiliaceae</taxon>
        <taxon>Carboxylicivirga</taxon>
    </lineage>
</organism>
<dbReference type="Gene3D" id="3.90.79.10">
    <property type="entry name" value="Nucleoside Triphosphate Pyrophosphohydrolase"/>
    <property type="match status" value="1"/>
</dbReference>
<accession>A0ABS5JPW0</accession>
<reference evidence="3 4" key="1">
    <citation type="journal article" date="2015" name="Int. J. Syst. Evol. Microbiol.">
        <title>Carboxylicivirga linearis sp. nov., isolated from a sea cucumber culture pond.</title>
        <authorList>
            <person name="Wang F.Q."/>
            <person name="Zhou Y.X."/>
            <person name="Lin X.Z."/>
            <person name="Chen G.J."/>
            <person name="Du Z.J."/>
        </authorList>
    </citation>
    <scope>NUCLEOTIDE SEQUENCE [LARGE SCALE GENOMIC DNA]</scope>
    <source>
        <strain evidence="3 4">FB218</strain>
    </source>
</reference>
<name>A0ABS5JPW0_9BACT</name>
<evidence type="ECO:0000313" key="3">
    <source>
        <dbReference type="EMBL" id="MBS2096878.1"/>
    </source>
</evidence>
<comment type="caution">
    <text evidence="3">The sequence shown here is derived from an EMBL/GenBank/DDBJ whole genome shotgun (WGS) entry which is preliminary data.</text>
</comment>
<dbReference type="CDD" id="cd03673">
    <property type="entry name" value="NUDIX_Ap6A_hydrolase"/>
    <property type="match status" value="1"/>
</dbReference>
<dbReference type="RefSeq" id="WP_212212424.1">
    <property type="nucleotide sequence ID" value="NZ_JAGUCO010000001.1"/>
</dbReference>
<proteinExistence type="predicted"/>
<protein>
    <submittedName>
        <fullName evidence="3">NUDIX domain-containing protein</fullName>
    </submittedName>
</protein>